<proteinExistence type="predicted"/>
<organism evidence="1 2">
    <name type="scientific">Pseudoduganella namucuonensis</name>
    <dbReference type="NCBI Taxonomy" id="1035707"/>
    <lineage>
        <taxon>Bacteria</taxon>
        <taxon>Pseudomonadati</taxon>
        <taxon>Pseudomonadota</taxon>
        <taxon>Betaproteobacteria</taxon>
        <taxon>Burkholderiales</taxon>
        <taxon>Oxalobacteraceae</taxon>
        <taxon>Telluria group</taxon>
        <taxon>Pseudoduganella</taxon>
    </lineage>
</organism>
<dbReference type="AlphaFoldDB" id="A0A1I7LXL8"/>
<keyword evidence="2" id="KW-1185">Reference proteome</keyword>
<accession>A0A1I7LXL8</accession>
<dbReference type="Proteomes" id="UP000199391">
    <property type="component" value="Unassembled WGS sequence"/>
</dbReference>
<dbReference type="STRING" id="1035707.SAMN05216552_10423"/>
<protein>
    <submittedName>
        <fullName evidence="1">Uncharacterized protein</fullName>
    </submittedName>
</protein>
<evidence type="ECO:0000313" key="1">
    <source>
        <dbReference type="EMBL" id="SFV14365.1"/>
    </source>
</evidence>
<dbReference type="EMBL" id="FPBO01000042">
    <property type="protein sequence ID" value="SFV14365.1"/>
    <property type="molecule type" value="Genomic_DNA"/>
</dbReference>
<sequence length="78" mass="8711">MMNTIFSVPVFDATVIYEGNELFKGQGAARMWADKLAKEIETEVGVRKIGTGWVLFGQLDGAEVIWGIHGQRLKRIES</sequence>
<dbReference type="RefSeq" id="WP_229490877.1">
    <property type="nucleotide sequence ID" value="NZ_FPBO01000042.1"/>
</dbReference>
<gene>
    <name evidence="1" type="ORF">SAMN05216552_10423</name>
</gene>
<reference evidence="2" key="1">
    <citation type="submission" date="2016-10" db="EMBL/GenBank/DDBJ databases">
        <authorList>
            <person name="Varghese N."/>
            <person name="Submissions S."/>
        </authorList>
    </citation>
    <scope>NUCLEOTIDE SEQUENCE [LARGE SCALE GENOMIC DNA]</scope>
    <source>
        <strain evidence="2">CGMCC 1.11014</strain>
    </source>
</reference>
<evidence type="ECO:0000313" key="2">
    <source>
        <dbReference type="Proteomes" id="UP000199391"/>
    </source>
</evidence>
<name>A0A1I7LXL8_9BURK</name>